<organism evidence="5 6">
    <name type="scientific">Bugula neritina</name>
    <name type="common">Brown bryozoan</name>
    <name type="synonym">Sertularia neritina</name>
    <dbReference type="NCBI Taxonomy" id="10212"/>
    <lineage>
        <taxon>Eukaryota</taxon>
        <taxon>Metazoa</taxon>
        <taxon>Spiralia</taxon>
        <taxon>Lophotrochozoa</taxon>
        <taxon>Bryozoa</taxon>
        <taxon>Gymnolaemata</taxon>
        <taxon>Cheilostomatida</taxon>
        <taxon>Flustrina</taxon>
        <taxon>Buguloidea</taxon>
        <taxon>Bugulidae</taxon>
        <taxon>Bugula</taxon>
    </lineage>
</organism>
<feature type="region of interest" description="Disordered" evidence="3">
    <location>
        <begin position="1146"/>
        <end position="1177"/>
    </location>
</feature>
<dbReference type="InterPro" id="IPR002919">
    <property type="entry name" value="TIL_dom"/>
</dbReference>
<feature type="disulfide bond" evidence="2">
    <location>
        <begin position="153"/>
        <end position="171"/>
    </location>
</feature>
<reference evidence="5" key="1">
    <citation type="submission" date="2020-06" db="EMBL/GenBank/DDBJ databases">
        <title>Draft genome of Bugula neritina, a colonial animal packing powerful symbionts and potential medicines.</title>
        <authorList>
            <person name="Rayko M."/>
        </authorList>
    </citation>
    <scope>NUCLEOTIDE SEQUENCE [LARGE SCALE GENOMIC DNA]</scope>
    <source>
        <strain evidence="5">Kwan_BN1</strain>
    </source>
</reference>
<protein>
    <submittedName>
        <fullName evidence="5">SSPO</fullName>
    </submittedName>
</protein>
<dbReference type="SMART" id="SM00192">
    <property type="entry name" value="LDLa"/>
    <property type="match status" value="6"/>
</dbReference>
<dbReference type="GO" id="GO:0042562">
    <property type="term" value="F:hormone binding"/>
    <property type="evidence" value="ECO:0007669"/>
    <property type="project" value="TreeGrafter"/>
</dbReference>
<feature type="disulfide bond" evidence="2">
    <location>
        <begin position="344"/>
        <end position="356"/>
    </location>
</feature>
<feature type="disulfide bond" evidence="2">
    <location>
        <begin position="165"/>
        <end position="180"/>
    </location>
</feature>
<dbReference type="AlphaFoldDB" id="A0A7J7JZL0"/>
<name>A0A7J7JZL0_BUGNE</name>
<dbReference type="CDD" id="cd19941">
    <property type="entry name" value="TIL"/>
    <property type="match status" value="1"/>
</dbReference>
<feature type="domain" description="TIL" evidence="4">
    <location>
        <begin position="49"/>
        <end position="105"/>
    </location>
</feature>
<evidence type="ECO:0000256" key="2">
    <source>
        <dbReference type="PROSITE-ProRule" id="PRU00124"/>
    </source>
</evidence>
<feature type="region of interest" description="Disordered" evidence="3">
    <location>
        <begin position="380"/>
        <end position="504"/>
    </location>
</feature>
<gene>
    <name evidence="5" type="ORF">EB796_009844</name>
</gene>
<dbReference type="EMBL" id="VXIV02001558">
    <property type="protein sequence ID" value="KAF6031839.1"/>
    <property type="molecule type" value="Genomic_DNA"/>
</dbReference>
<dbReference type="Gene3D" id="2.10.25.10">
    <property type="entry name" value="Laminin"/>
    <property type="match status" value="1"/>
</dbReference>
<dbReference type="Gene3D" id="4.10.400.10">
    <property type="entry name" value="Low-density Lipoprotein Receptor"/>
    <property type="match status" value="6"/>
</dbReference>
<dbReference type="SUPFAM" id="SSF57424">
    <property type="entry name" value="LDL receptor-like module"/>
    <property type="match status" value="6"/>
</dbReference>
<evidence type="ECO:0000256" key="1">
    <source>
        <dbReference type="ARBA" id="ARBA00023157"/>
    </source>
</evidence>
<evidence type="ECO:0000256" key="3">
    <source>
        <dbReference type="SAM" id="MobiDB-lite"/>
    </source>
</evidence>
<dbReference type="InterPro" id="IPR051221">
    <property type="entry name" value="LDLR-related"/>
</dbReference>
<dbReference type="GO" id="GO:0043235">
    <property type="term" value="C:receptor complex"/>
    <property type="evidence" value="ECO:0007669"/>
    <property type="project" value="TreeGrafter"/>
</dbReference>
<dbReference type="SUPFAM" id="SSF57567">
    <property type="entry name" value="Serine protease inhibitors"/>
    <property type="match status" value="1"/>
</dbReference>
<dbReference type="CDD" id="cd00112">
    <property type="entry name" value="LDLa"/>
    <property type="match status" value="6"/>
</dbReference>
<dbReference type="Pfam" id="PF00057">
    <property type="entry name" value="Ldl_recept_a"/>
    <property type="match status" value="4"/>
</dbReference>
<keyword evidence="6" id="KW-1185">Reference proteome</keyword>
<feature type="disulfide bond" evidence="2">
    <location>
        <begin position="315"/>
        <end position="333"/>
    </location>
</feature>
<feature type="disulfide bond" evidence="2">
    <location>
        <begin position="230"/>
        <end position="248"/>
    </location>
</feature>
<dbReference type="InterPro" id="IPR036055">
    <property type="entry name" value="LDL_receptor-like_sf"/>
</dbReference>
<feature type="disulfide bond" evidence="2">
    <location>
        <begin position="351"/>
        <end position="369"/>
    </location>
</feature>
<dbReference type="PANTHER" id="PTHR22722:SF14">
    <property type="entry name" value="MEGALIN, ISOFORM A"/>
    <property type="match status" value="1"/>
</dbReference>
<dbReference type="GO" id="GO:0016324">
    <property type="term" value="C:apical plasma membrane"/>
    <property type="evidence" value="ECO:0007669"/>
    <property type="project" value="TreeGrafter"/>
</dbReference>
<evidence type="ECO:0000313" key="6">
    <source>
        <dbReference type="Proteomes" id="UP000593567"/>
    </source>
</evidence>
<comment type="caution">
    <text evidence="2">Lacks conserved residue(s) required for the propagation of feature annotation.</text>
</comment>
<dbReference type="InterPro" id="IPR002172">
    <property type="entry name" value="LDrepeatLR_classA_rpt"/>
</dbReference>
<feature type="disulfide bond" evidence="2">
    <location>
        <begin position="146"/>
        <end position="158"/>
    </location>
</feature>
<feature type="disulfide bond" evidence="2">
    <location>
        <begin position="288"/>
        <end position="303"/>
    </location>
</feature>
<dbReference type="PROSITE" id="PS50068">
    <property type="entry name" value="LDLRA_2"/>
    <property type="match status" value="6"/>
</dbReference>
<dbReference type="OrthoDB" id="6287323at2759"/>
<accession>A0A7J7JZL0</accession>
<dbReference type="SUPFAM" id="SSF64518">
    <property type="entry name" value="Phase 1 flagellin"/>
    <property type="match status" value="1"/>
</dbReference>
<dbReference type="InterPro" id="IPR036084">
    <property type="entry name" value="Ser_inhib-like_sf"/>
</dbReference>
<feature type="disulfide bond" evidence="2">
    <location>
        <begin position="223"/>
        <end position="235"/>
    </location>
</feature>
<dbReference type="PRINTS" id="PR00261">
    <property type="entry name" value="LDLRECEPTOR"/>
</dbReference>
<feature type="disulfide bond" evidence="2">
    <location>
        <begin position="327"/>
        <end position="342"/>
    </location>
</feature>
<evidence type="ECO:0000259" key="4">
    <source>
        <dbReference type="Pfam" id="PF01826"/>
    </source>
</evidence>
<dbReference type="FunFam" id="2.10.25.10:FF:000055">
    <property type="entry name" value="alpha-tectorin isoform X1"/>
    <property type="match status" value="1"/>
</dbReference>
<feature type="disulfide bond" evidence="2">
    <location>
        <begin position="204"/>
        <end position="219"/>
    </location>
</feature>
<feature type="compositionally biased region" description="Low complexity" evidence="3">
    <location>
        <begin position="1156"/>
        <end position="1177"/>
    </location>
</feature>
<comment type="caution">
    <text evidence="5">The sequence shown here is derived from an EMBL/GenBank/DDBJ whole genome shotgun (WGS) entry which is preliminary data.</text>
</comment>
<proteinExistence type="predicted"/>
<dbReference type="Pfam" id="PF01826">
    <property type="entry name" value="TIL"/>
    <property type="match status" value="1"/>
</dbReference>
<dbReference type="Proteomes" id="UP000593567">
    <property type="component" value="Unassembled WGS sequence"/>
</dbReference>
<evidence type="ECO:0000313" key="5">
    <source>
        <dbReference type="EMBL" id="KAF6031839.1"/>
    </source>
</evidence>
<sequence>MDCLFDACRCDKGGDCECLCTAIANFAEECTKLGHPYKWRHQELCPMQCDNGLVYSECGPPCEQTCHNLGEEMEPHCKNTKCVEGCFCPPGYIRHGDGCIDAIDCPCEHEGALYLPNTQISYNCQNCTCDHGIFECVGESCGPLNCTDMEFTCSIGNCVPKLWVCDSMPDCENGEDEEGCDYSCAEDEFKCVMSSKCIPRSDRCNDVVDCFDGSDELLCDMECESNQLKCGNGRCIMKSFKCDGYPDCGAMDDTDESDCPVSECIPGREMSCISNLGDHICLPIAQKCDGHDDCGNGLDEANCPCTCKGNNTMTCDVCKCIDVSKVCDGVGDCLDNTDEANCPCGEGYYMCNNKTCISSHKRCDGVEDCSQGEDEICSTTTVTPTPTTTGLPSTSTTTTPSTTASTSTTTTSTTITTPTTTSTTTTTPTTTRTTPTTTRTTPTTTRTTTTTTSTSTTTASTSTKTTPITAGTTPTTTVSTSTGTTTTTAGTTPSTTVSTSTGTTTVECDPVNGMSEINLIPDRYLNVSSGVKEYLRPGPAFPLLWQGNDNNEQTITIQLSEDPSQEIYVKSVVLPEIRNAGLVEIILLDNSERGYSFKSVDEDPEAAEDYAVEAYGYKIIVIMNTGEKAEGSRIEAKLDIKACFEQVSLPTTTLRSKSTAAVGKETTTTAVYVSTSTTERCVMVDGMYSPVFIPAQWIHVSSGDKEKLRTSQAVEWQSQNSDDKPSITIFFLSKPVYVESLTLINTRNVKSYDVYLTTAVGKMDLKQQDIADPTVDIGSTLLVVKIELHPADESYSVYTSLSVTGCFEGEQTTSSIQAPTTTSVPSTATTSNICEPVAGMPEPGFIPDEHIHVSSGKGENLRPGPTFPLNWEADGNKNQTITIELSEDPKKEIYVEKLVFPEIVDTEYLQIILEDNSEKGYSFIDLEEAPAAAKEYYIQAMGSKISIIMHKENSAWGTHIEAKLEIFACYEPIIKQTTVSEASPSTASPATTTAISCEIIDAMKDPQYLPTYRIDTSPSDSEKENLRPTEVLPWVSKVPVVGNEKPFVTVTLTDDGLLAPVDRLEFPVLENVDEVTVSIMTSPDGPEKIVTPEETLPTTSGLIVKLKSQPEALTVVIRFSPTDSSKPIKVQLDVFACLKPIESTTSKLSTTSMRVPTETTTSLKATPSTASPATTLL</sequence>
<dbReference type="GO" id="GO:0006898">
    <property type="term" value="P:receptor-mediated endocytosis"/>
    <property type="evidence" value="ECO:0007669"/>
    <property type="project" value="TreeGrafter"/>
</dbReference>
<keyword evidence="1 2" id="KW-1015">Disulfide bond</keyword>
<dbReference type="PANTHER" id="PTHR22722">
    <property type="entry name" value="LOW-DENSITY LIPOPROTEIN RECEPTOR-RELATED PROTEIN 2-RELATED"/>
    <property type="match status" value="1"/>
</dbReference>